<organism evidence="1 2">
    <name type="scientific">Chaetomium tenue</name>
    <dbReference type="NCBI Taxonomy" id="1854479"/>
    <lineage>
        <taxon>Eukaryota</taxon>
        <taxon>Fungi</taxon>
        <taxon>Dikarya</taxon>
        <taxon>Ascomycota</taxon>
        <taxon>Pezizomycotina</taxon>
        <taxon>Sordariomycetes</taxon>
        <taxon>Sordariomycetidae</taxon>
        <taxon>Sordariales</taxon>
        <taxon>Chaetomiaceae</taxon>
        <taxon>Chaetomium</taxon>
    </lineage>
</organism>
<comment type="caution">
    <text evidence="1">The sequence shown here is derived from an EMBL/GenBank/DDBJ whole genome shotgun (WGS) entry which is preliminary data.</text>
</comment>
<sequence>MCTYDYTPYTGCEDGPQHYYIQWLKCSIAVEQGRYCSMDASSKVEQLRKLSANVLSCPLHGPIAVQQFVLEPANQQQPVDDDEPQRSRARSSARRSATSRGRAPRAAGSDRDLEQPARRPVRKQRSRREMAPESTDSESSSSFSARPRAANRGKRMGDREAMGRRRSRTPQATSHQRSISVDIAPPPPLPLSMRHGRSEVSLPLRTDFEGQAEDQQGSSARRSQSRPKNSLDIPRAVGVVGLPSSPDMHHRGSVHRSRSDAGLAAGIDLLPELPTQKGAMSPASDSSPDQNPDMPFSTPGRRGRRTGARSVRDRSVDTTMRRIDEHVVQDPETQSSTTTTSPEPQYPTTQYPASTTNPHIPHHRRSNSRPQLNTLQIPKNREPYQRDAYSAPTATPPETEITQHHPNHTIPRTRARSLRHISDTSPVSPTTLLPPPQLPPPTRSETNISGETASIRSTTRSRRFEDQRSWETVAGAGAGAGEVGAVGSGNVAGSGSVSVGAKGGRNTLHKAPPVSMAMGQGQGLGLMQQQQQNKRPVPAPLNLQQQYGGAGAGLPPCALPVSLVSPGFQSDADSSTGGKGAKATLLQRMGLRRKFSGLVMWDKDRGGREVGVEG</sequence>
<keyword evidence="2" id="KW-1185">Reference proteome</keyword>
<evidence type="ECO:0000313" key="1">
    <source>
        <dbReference type="EMBL" id="KAH6623342.1"/>
    </source>
</evidence>
<accession>A0ACB7P0E4</accession>
<dbReference type="Proteomes" id="UP000724584">
    <property type="component" value="Unassembled WGS sequence"/>
</dbReference>
<dbReference type="EMBL" id="JAGIZQ010000006">
    <property type="protein sequence ID" value="KAH6623342.1"/>
    <property type="molecule type" value="Genomic_DNA"/>
</dbReference>
<reference evidence="1 2" key="1">
    <citation type="journal article" date="2021" name="Nat. Commun.">
        <title>Genetic determinants of endophytism in the Arabidopsis root mycobiome.</title>
        <authorList>
            <person name="Mesny F."/>
            <person name="Miyauchi S."/>
            <person name="Thiergart T."/>
            <person name="Pickel B."/>
            <person name="Atanasova L."/>
            <person name="Karlsson M."/>
            <person name="Huettel B."/>
            <person name="Barry K.W."/>
            <person name="Haridas S."/>
            <person name="Chen C."/>
            <person name="Bauer D."/>
            <person name="Andreopoulos W."/>
            <person name="Pangilinan J."/>
            <person name="LaButti K."/>
            <person name="Riley R."/>
            <person name="Lipzen A."/>
            <person name="Clum A."/>
            <person name="Drula E."/>
            <person name="Henrissat B."/>
            <person name="Kohler A."/>
            <person name="Grigoriev I.V."/>
            <person name="Martin F.M."/>
            <person name="Hacquard S."/>
        </authorList>
    </citation>
    <scope>NUCLEOTIDE SEQUENCE [LARGE SCALE GENOMIC DNA]</scope>
    <source>
        <strain evidence="1 2">MPI-SDFR-AT-0079</strain>
    </source>
</reference>
<protein>
    <submittedName>
        <fullName evidence="1">Uncharacterized protein</fullName>
    </submittedName>
</protein>
<proteinExistence type="predicted"/>
<gene>
    <name evidence="1" type="ORF">F5144DRAFT_623327</name>
</gene>
<name>A0ACB7P0E4_9PEZI</name>
<evidence type="ECO:0000313" key="2">
    <source>
        <dbReference type="Proteomes" id="UP000724584"/>
    </source>
</evidence>